<name>A0A7U6JKQ1_9GAMM</name>
<protein>
    <recommendedName>
        <fullName evidence="3">Polysaccharide deacetylase</fullName>
    </recommendedName>
</protein>
<keyword evidence="2" id="KW-1185">Reference proteome</keyword>
<dbReference type="KEGG" id="tbn:TBH_C2539"/>
<proteinExistence type="predicted"/>
<dbReference type="EMBL" id="AP012273">
    <property type="protein sequence ID" value="BAO45445.1"/>
    <property type="molecule type" value="Genomic_DNA"/>
</dbReference>
<dbReference type="GO" id="GO:0005975">
    <property type="term" value="P:carbohydrate metabolic process"/>
    <property type="evidence" value="ECO:0007669"/>
    <property type="project" value="InterPro"/>
</dbReference>
<dbReference type="InterPro" id="IPR011330">
    <property type="entry name" value="Glyco_hydro/deAcase_b/a-brl"/>
</dbReference>
<evidence type="ECO:0000313" key="1">
    <source>
        <dbReference type="EMBL" id="BAO45445.1"/>
    </source>
</evidence>
<dbReference type="AlphaFoldDB" id="A0A7U6JKQ1"/>
<dbReference type="RefSeq" id="WP_223212060.1">
    <property type="nucleotide sequence ID" value="NZ_AP012273.1"/>
</dbReference>
<reference evidence="1 2" key="1">
    <citation type="journal article" date="2014" name="PLoS ONE">
        <title>Physiological and genomic features of a novel sulfur-oxidizing gammaproteobacterium belonging to a previously uncultivated symbiotic lineage isolated from a hydrothermal vent.</title>
        <authorList>
            <person name="Nunoura T."/>
            <person name="Takaki Y."/>
            <person name="Kazama H."/>
            <person name="Kakuta J."/>
            <person name="Shimamura S."/>
            <person name="Makita H."/>
            <person name="Hirai M."/>
            <person name="Miyazaki M."/>
            <person name="Takai K."/>
        </authorList>
    </citation>
    <scope>NUCLEOTIDE SEQUENCE [LARGE SCALE GENOMIC DNA]</scope>
    <source>
        <strain evidence="1 2">Hiromi1</strain>
    </source>
</reference>
<accession>A0A7U6JKQ1</accession>
<evidence type="ECO:0008006" key="3">
    <source>
        <dbReference type="Google" id="ProtNLM"/>
    </source>
</evidence>
<gene>
    <name evidence="1" type="ORF">TBH_C2539</name>
</gene>
<sequence>MTVMRIYLTIDTECREERLRGGRLLPAAGYDMRVWGRFSNQEQELGIPLIMDEFEACGLRGSFYVDPFGADYFGRDALRRVCETIMQRGHDIQLHAHPVQQQADWITRKVDPPPDDMAAYDLDQQQQLLTRGKQVLIDCGVPGDNLVSFRAGNFGANNDTWRAMAKCGLSISSNYNPCYRTRNSKLEWPELEVELFDTGEGVWELPISNFVEPGGGYRHLQITAVSLAEMKDLLCKAEKMGVRELTIVTHSFEFMYLESVENRTGRLNRVNFSRLRGLCRFLADNAHRFKVETVAELSGHLPEMRDDNLHVLPHGSRFRRYGRWVQQAYKRLDMKM</sequence>
<evidence type="ECO:0000313" key="2">
    <source>
        <dbReference type="Proteomes" id="UP000031631"/>
    </source>
</evidence>
<organism evidence="1 2">
    <name type="scientific">Thiolapillus brandeum</name>
    <dbReference type="NCBI Taxonomy" id="1076588"/>
    <lineage>
        <taxon>Bacteria</taxon>
        <taxon>Pseudomonadati</taxon>
        <taxon>Pseudomonadota</taxon>
        <taxon>Gammaproteobacteria</taxon>
        <taxon>Chromatiales</taxon>
        <taxon>Sedimenticolaceae</taxon>
        <taxon>Thiolapillus</taxon>
    </lineage>
</organism>
<dbReference type="Proteomes" id="UP000031631">
    <property type="component" value="Chromosome"/>
</dbReference>
<dbReference type="SUPFAM" id="SSF88713">
    <property type="entry name" value="Glycoside hydrolase/deacetylase"/>
    <property type="match status" value="1"/>
</dbReference>
<dbReference type="Gene3D" id="3.20.20.370">
    <property type="entry name" value="Glycoside hydrolase/deacetylase"/>
    <property type="match status" value="1"/>
</dbReference>